<organism evidence="2 3">
    <name type="scientific">Aspergillus tanneri</name>
    <dbReference type="NCBI Taxonomy" id="1220188"/>
    <lineage>
        <taxon>Eukaryota</taxon>
        <taxon>Fungi</taxon>
        <taxon>Dikarya</taxon>
        <taxon>Ascomycota</taxon>
        <taxon>Pezizomycotina</taxon>
        <taxon>Eurotiomycetes</taxon>
        <taxon>Eurotiomycetidae</taxon>
        <taxon>Eurotiales</taxon>
        <taxon>Aspergillaceae</taxon>
        <taxon>Aspergillus</taxon>
        <taxon>Aspergillus subgen. Circumdati</taxon>
    </lineage>
</organism>
<evidence type="ECO:0000256" key="1">
    <source>
        <dbReference type="SAM" id="MobiDB-lite"/>
    </source>
</evidence>
<protein>
    <submittedName>
        <fullName evidence="2">Uncharacterized protein</fullName>
    </submittedName>
</protein>
<keyword evidence="3" id="KW-1185">Reference proteome</keyword>
<feature type="compositionally biased region" description="Basic and acidic residues" evidence="1">
    <location>
        <begin position="1"/>
        <end position="13"/>
    </location>
</feature>
<dbReference type="AlphaFoldDB" id="A0A4S3JEJ5"/>
<comment type="caution">
    <text evidence="2">The sequence shown here is derived from an EMBL/GenBank/DDBJ whole genome shotgun (WGS) entry which is preliminary data.</text>
</comment>
<feature type="region of interest" description="Disordered" evidence="1">
    <location>
        <begin position="1"/>
        <end position="45"/>
    </location>
</feature>
<dbReference type="Proteomes" id="UP000308092">
    <property type="component" value="Unassembled WGS sequence"/>
</dbReference>
<dbReference type="EMBL" id="SOSA01000256">
    <property type="protein sequence ID" value="THC93582.1"/>
    <property type="molecule type" value="Genomic_DNA"/>
</dbReference>
<name>A0A4S3JEJ5_9EURO</name>
<proteinExistence type="predicted"/>
<evidence type="ECO:0000313" key="2">
    <source>
        <dbReference type="EMBL" id="THC93582.1"/>
    </source>
</evidence>
<accession>A0A4S3JEJ5</accession>
<evidence type="ECO:0000313" key="3">
    <source>
        <dbReference type="Proteomes" id="UP000308092"/>
    </source>
</evidence>
<gene>
    <name evidence="2" type="ORF">EYZ11_006935</name>
</gene>
<dbReference type="VEuPathDB" id="FungiDB:EYZ11_006935"/>
<reference evidence="2 3" key="1">
    <citation type="submission" date="2019-03" db="EMBL/GenBank/DDBJ databases">
        <title>The genome sequence of a newly discovered highly antifungal drug resistant Aspergillus species, Aspergillus tanneri NIH 1004.</title>
        <authorList>
            <person name="Mounaud S."/>
            <person name="Singh I."/>
            <person name="Joardar V."/>
            <person name="Pakala S."/>
            <person name="Pakala S."/>
            <person name="Venepally P."/>
            <person name="Hoover J."/>
            <person name="Nierman W."/>
            <person name="Chung J."/>
            <person name="Losada L."/>
        </authorList>
    </citation>
    <scope>NUCLEOTIDE SEQUENCE [LARGE SCALE GENOMIC DNA]</scope>
    <source>
        <strain evidence="2 3">NIH1004</strain>
    </source>
</reference>
<sequence>MAQIKETTKEASKNPRGAYDTTGVKKPGAPPPPRTTSDIDGRLGI</sequence>